<organism evidence="1 2">
    <name type="scientific">Geomobilimonas luticola</name>
    <dbReference type="NCBI Taxonomy" id="1114878"/>
    <lineage>
        <taxon>Bacteria</taxon>
        <taxon>Pseudomonadati</taxon>
        <taxon>Thermodesulfobacteriota</taxon>
        <taxon>Desulfuromonadia</taxon>
        <taxon>Geobacterales</taxon>
        <taxon>Geobacteraceae</taxon>
        <taxon>Geomobilimonas</taxon>
    </lineage>
</organism>
<accession>A0ABS5SJT4</accession>
<dbReference type="GO" id="GO:0003743">
    <property type="term" value="F:translation initiation factor activity"/>
    <property type="evidence" value="ECO:0007669"/>
    <property type="project" value="UniProtKB-KW"/>
</dbReference>
<sequence>MAQSVTRHAQNPPVENFQFLSCGIDTLDLGLFVSWDTSWEKTKAFLAEKKDSSQGTGGLLDETDIGREFLHQPGGKPPNYRYQLQFPEYRLYIAISDKFGTSPNVYVTINAETLWHVGFTTILELLEFDLLNFGGSIERIQPSRCDLCADFKLSSPLSFSLLEILRVSRSRKVRMITNDSALETYYCGSAGSPVQVRIYDKGTEILKSNKQWFLPIWGLDDPAGVWRVEFQLRRPFLHQYRITTLDDLWQRIGAMWLYLTGEWFSLRLPDNEKTERRTIDPWWLAVQECRQRFGALSDARRTFTCDTVEPIQRTLAHIIGRLISISAQSGIKDRKEAINHLCTLLHDKTDDRKFSEEYRKKSIKLGYRGKLGGSDDDES</sequence>
<dbReference type="EMBL" id="JAHCVK010000022">
    <property type="protein sequence ID" value="MBT0654777.1"/>
    <property type="molecule type" value="Genomic_DNA"/>
</dbReference>
<keyword evidence="1" id="KW-0396">Initiation factor</keyword>
<proteinExistence type="predicted"/>
<name>A0ABS5SJT4_9BACT</name>
<evidence type="ECO:0000313" key="2">
    <source>
        <dbReference type="Proteomes" id="UP000756860"/>
    </source>
</evidence>
<dbReference type="Proteomes" id="UP000756860">
    <property type="component" value="Unassembled WGS sequence"/>
</dbReference>
<protein>
    <submittedName>
        <fullName evidence="1">Plasmid replication initiation factor</fullName>
    </submittedName>
</protein>
<reference evidence="1 2" key="1">
    <citation type="submission" date="2021-05" db="EMBL/GenBank/DDBJ databases">
        <title>The draft genome of Geobacter luticola JCM 17780.</title>
        <authorList>
            <person name="Xu Z."/>
            <person name="Masuda Y."/>
            <person name="Itoh H."/>
            <person name="Senoo K."/>
        </authorList>
    </citation>
    <scope>NUCLEOTIDE SEQUENCE [LARGE SCALE GENOMIC DNA]</scope>
    <source>
        <strain evidence="1 2">JCM 17780</strain>
    </source>
</reference>
<keyword evidence="2" id="KW-1185">Reference proteome</keyword>
<gene>
    <name evidence="1" type="ORF">KI810_17145</name>
</gene>
<evidence type="ECO:0000313" key="1">
    <source>
        <dbReference type="EMBL" id="MBT0654777.1"/>
    </source>
</evidence>
<comment type="caution">
    <text evidence="1">The sequence shown here is derived from an EMBL/GenBank/DDBJ whole genome shotgun (WGS) entry which is preliminary data.</text>
</comment>
<keyword evidence="1" id="KW-0648">Protein biosynthesis</keyword>